<dbReference type="Pfam" id="PF00072">
    <property type="entry name" value="Response_reg"/>
    <property type="match status" value="1"/>
</dbReference>
<evidence type="ECO:0000256" key="1">
    <source>
        <dbReference type="ARBA" id="ARBA00018672"/>
    </source>
</evidence>
<evidence type="ECO:0000256" key="2">
    <source>
        <dbReference type="ARBA" id="ARBA00024867"/>
    </source>
</evidence>
<evidence type="ECO:0000313" key="5">
    <source>
        <dbReference type="EMBL" id="KOA18159.1"/>
    </source>
</evidence>
<dbReference type="Proteomes" id="UP000037043">
    <property type="component" value="Unassembled WGS sequence"/>
</dbReference>
<sequence length="117" mass="13002">MKKVLIVDDALFIRLTLKKMLEKYNFQVVGEAGNGIEAIKLYKELKPDIVTMDVTMPEMDGLEAVKMIKDIDEQAKIVMVSAMGQRTMVVKAIESGASGFIVKPFNEAHVVETLNSL</sequence>
<dbReference type="SUPFAM" id="SSF52172">
    <property type="entry name" value="CheY-like"/>
    <property type="match status" value="1"/>
</dbReference>
<proteinExistence type="predicted"/>
<dbReference type="InterPro" id="IPR052048">
    <property type="entry name" value="ST_Response_Regulator"/>
</dbReference>
<keyword evidence="6" id="KW-1185">Reference proteome</keyword>
<dbReference type="PROSITE" id="PS50110">
    <property type="entry name" value="RESPONSE_REGULATORY"/>
    <property type="match status" value="1"/>
</dbReference>
<dbReference type="SMART" id="SM00448">
    <property type="entry name" value="REC"/>
    <property type="match status" value="1"/>
</dbReference>
<dbReference type="PANTHER" id="PTHR43228">
    <property type="entry name" value="TWO-COMPONENT RESPONSE REGULATOR"/>
    <property type="match status" value="1"/>
</dbReference>
<evidence type="ECO:0000256" key="3">
    <source>
        <dbReference type="PROSITE-ProRule" id="PRU00169"/>
    </source>
</evidence>
<dbReference type="EMBL" id="LHUR01000044">
    <property type="protein sequence ID" value="KOA18159.1"/>
    <property type="molecule type" value="Genomic_DNA"/>
</dbReference>
<comment type="function">
    <text evidence="2">May play the central regulatory role in sporulation. It may be an element of the effector pathway responsible for the activation of sporulation genes in response to nutritional stress. Spo0A may act in concert with spo0H (a sigma factor) to control the expression of some genes that are critical to the sporulation process.</text>
</comment>
<dbReference type="STRING" id="36844.SAMN04488501_1269"/>
<accession>A0A0L6Z5B5</accession>
<dbReference type="AlphaFoldDB" id="A0A0L6Z5B5"/>
<organism evidence="5 6">
    <name type="scientific">Clostridium homopropionicum DSM 5847</name>
    <dbReference type="NCBI Taxonomy" id="1121318"/>
    <lineage>
        <taxon>Bacteria</taxon>
        <taxon>Bacillati</taxon>
        <taxon>Bacillota</taxon>
        <taxon>Clostridia</taxon>
        <taxon>Eubacteriales</taxon>
        <taxon>Clostridiaceae</taxon>
        <taxon>Clostridium</taxon>
    </lineage>
</organism>
<dbReference type="PANTHER" id="PTHR43228:SF1">
    <property type="entry name" value="TWO-COMPONENT RESPONSE REGULATOR ARR22"/>
    <property type="match status" value="1"/>
</dbReference>
<name>A0A0L6Z5B5_9CLOT</name>
<dbReference type="InterPro" id="IPR011006">
    <property type="entry name" value="CheY-like_superfamily"/>
</dbReference>
<keyword evidence="3" id="KW-0597">Phosphoprotein</keyword>
<feature type="modified residue" description="4-aspartylphosphate" evidence="3">
    <location>
        <position position="53"/>
    </location>
</feature>
<gene>
    <name evidence="5" type="primary">cheY_8</name>
    <name evidence="5" type="ORF">CLHOM_34930</name>
</gene>
<dbReference type="PATRIC" id="fig|1121318.3.peg.3492"/>
<evidence type="ECO:0000259" key="4">
    <source>
        <dbReference type="PROSITE" id="PS50110"/>
    </source>
</evidence>
<protein>
    <recommendedName>
        <fullName evidence="1">Stage 0 sporulation protein A homolog</fullName>
    </recommendedName>
</protein>
<feature type="domain" description="Response regulatory" evidence="4">
    <location>
        <begin position="3"/>
        <end position="117"/>
    </location>
</feature>
<dbReference type="GO" id="GO:0000160">
    <property type="term" value="P:phosphorelay signal transduction system"/>
    <property type="evidence" value="ECO:0007669"/>
    <property type="project" value="InterPro"/>
</dbReference>
<dbReference type="Gene3D" id="3.40.50.2300">
    <property type="match status" value="1"/>
</dbReference>
<evidence type="ECO:0000313" key="6">
    <source>
        <dbReference type="Proteomes" id="UP000037043"/>
    </source>
</evidence>
<reference evidence="6" key="1">
    <citation type="submission" date="2015-08" db="EMBL/GenBank/DDBJ databases">
        <title>Genome sequence of the strict anaerobe Clostridium homopropionicum LuHBu1 (DSM 5847T).</title>
        <authorList>
            <person name="Poehlein A."/>
            <person name="Beck M."/>
            <person name="Schiel-Bengelsdorf B."/>
            <person name="Bengelsdorf F.R."/>
            <person name="Daniel R."/>
            <person name="Duerre P."/>
        </authorList>
    </citation>
    <scope>NUCLEOTIDE SEQUENCE [LARGE SCALE GENOMIC DNA]</scope>
    <source>
        <strain evidence="6">DSM 5847</strain>
    </source>
</reference>
<dbReference type="InterPro" id="IPR001789">
    <property type="entry name" value="Sig_transdc_resp-reg_receiver"/>
</dbReference>
<comment type="caution">
    <text evidence="5">The sequence shown here is derived from an EMBL/GenBank/DDBJ whole genome shotgun (WGS) entry which is preliminary data.</text>
</comment>
<dbReference type="RefSeq" id="WP_052222929.1">
    <property type="nucleotide sequence ID" value="NZ_LHUR01000044.1"/>
</dbReference>